<dbReference type="EMBL" id="QYUL01000002">
    <property type="protein sequence ID" value="RJF80981.1"/>
    <property type="molecule type" value="Genomic_DNA"/>
</dbReference>
<reference evidence="7 8" key="1">
    <citation type="submission" date="2018-09" db="EMBL/GenBank/DDBJ databases">
        <authorList>
            <person name="Zhu H."/>
        </authorList>
    </citation>
    <scope>NUCLEOTIDE SEQUENCE [LARGE SCALE GENOMIC DNA]</scope>
    <source>
        <strain evidence="7 8">K2W22B-5</strain>
    </source>
</reference>
<feature type="transmembrane region" description="Helical" evidence="6">
    <location>
        <begin position="74"/>
        <end position="92"/>
    </location>
</feature>
<protein>
    <submittedName>
        <fullName evidence="7">DUF423 domain-containing protein</fullName>
    </submittedName>
</protein>
<feature type="transmembrane region" description="Helical" evidence="6">
    <location>
        <begin position="7"/>
        <end position="26"/>
    </location>
</feature>
<evidence type="ECO:0000256" key="5">
    <source>
        <dbReference type="ARBA" id="ARBA00023136"/>
    </source>
</evidence>
<keyword evidence="4 6" id="KW-1133">Transmembrane helix</keyword>
<evidence type="ECO:0000256" key="2">
    <source>
        <dbReference type="ARBA" id="ARBA00009694"/>
    </source>
</evidence>
<name>A0A418VUZ1_9PROT</name>
<comment type="caution">
    <text evidence="7">The sequence shown here is derived from an EMBL/GenBank/DDBJ whole genome shotgun (WGS) entry which is preliminary data.</text>
</comment>
<evidence type="ECO:0000313" key="8">
    <source>
        <dbReference type="Proteomes" id="UP000283458"/>
    </source>
</evidence>
<dbReference type="Pfam" id="PF04241">
    <property type="entry name" value="DUF423"/>
    <property type="match status" value="1"/>
</dbReference>
<evidence type="ECO:0000256" key="1">
    <source>
        <dbReference type="ARBA" id="ARBA00004141"/>
    </source>
</evidence>
<comment type="similarity">
    <text evidence="2">Belongs to the UPF0382 family.</text>
</comment>
<dbReference type="Proteomes" id="UP000283458">
    <property type="component" value="Unassembled WGS sequence"/>
</dbReference>
<feature type="transmembrane region" description="Helical" evidence="6">
    <location>
        <begin position="46"/>
        <end position="62"/>
    </location>
</feature>
<dbReference type="InterPro" id="IPR006696">
    <property type="entry name" value="DUF423"/>
</dbReference>
<proteinExistence type="inferred from homology"/>
<evidence type="ECO:0000313" key="7">
    <source>
        <dbReference type="EMBL" id="RJF80981.1"/>
    </source>
</evidence>
<dbReference type="GO" id="GO:0016020">
    <property type="term" value="C:membrane"/>
    <property type="evidence" value="ECO:0007669"/>
    <property type="project" value="UniProtKB-SubCell"/>
</dbReference>
<dbReference type="RefSeq" id="WP_119831072.1">
    <property type="nucleotide sequence ID" value="NZ_QYUL01000002.1"/>
</dbReference>
<comment type="subcellular location">
    <subcellularLocation>
        <location evidence="1">Membrane</location>
        <topology evidence="1">Multi-pass membrane protein</topology>
    </subcellularLocation>
</comment>
<evidence type="ECO:0000256" key="6">
    <source>
        <dbReference type="SAM" id="Phobius"/>
    </source>
</evidence>
<gene>
    <name evidence="7" type="ORF">D3877_12165</name>
</gene>
<keyword evidence="8" id="KW-1185">Reference proteome</keyword>
<accession>A0A418VUZ1</accession>
<organism evidence="7 8">
    <name type="scientific">Azospirillum cavernae</name>
    <dbReference type="NCBI Taxonomy" id="2320860"/>
    <lineage>
        <taxon>Bacteria</taxon>
        <taxon>Pseudomonadati</taxon>
        <taxon>Pseudomonadota</taxon>
        <taxon>Alphaproteobacteria</taxon>
        <taxon>Rhodospirillales</taxon>
        <taxon>Azospirillaceae</taxon>
        <taxon>Azospirillum</taxon>
    </lineage>
</organism>
<dbReference type="AlphaFoldDB" id="A0A418VUZ1"/>
<evidence type="ECO:0000256" key="3">
    <source>
        <dbReference type="ARBA" id="ARBA00022692"/>
    </source>
</evidence>
<evidence type="ECO:0000256" key="4">
    <source>
        <dbReference type="ARBA" id="ARBA00022989"/>
    </source>
</evidence>
<feature type="transmembrane region" description="Helical" evidence="6">
    <location>
        <begin position="98"/>
        <end position="119"/>
    </location>
</feature>
<dbReference type="PANTHER" id="PTHR43461">
    <property type="entry name" value="TRANSMEMBRANE PROTEIN 256"/>
    <property type="match status" value="1"/>
</dbReference>
<keyword evidence="3 6" id="KW-0812">Transmembrane</keyword>
<sequence length="130" mass="13261">MTALNRGWIAFASANGAFAVGAGAYARHGLAAEPHAQELFRMAGEYQLWHALALLAVVLLVGRSSGAARGLARLAGWLFVVGLLLFCGTLYANALSVALPVAMTAPLGGTALIAGWLALGGSALAGRWAD</sequence>
<keyword evidence="5 6" id="KW-0472">Membrane</keyword>
<dbReference type="OrthoDB" id="9802121at2"/>
<dbReference type="PANTHER" id="PTHR43461:SF1">
    <property type="entry name" value="TRANSMEMBRANE PROTEIN 256"/>
    <property type="match status" value="1"/>
</dbReference>